<dbReference type="EMBL" id="MT143984">
    <property type="protein sequence ID" value="QJA45012.1"/>
    <property type="molecule type" value="Genomic_DNA"/>
</dbReference>
<name>A0A6H1ZC24_9ZZZZ</name>
<protein>
    <submittedName>
        <fullName evidence="1">Uncharacterized protein</fullName>
    </submittedName>
</protein>
<gene>
    <name evidence="1" type="ORF">TM448A00171_0031</name>
    <name evidence="2" type="ORF">TM448B00200_0056</name>
</gene>
<evidence type="ECO:0000313" key="2">
    <source>
        <dbReference type="EMBL" id="QJH94349.1"/>
    </source>
</evidence>
<dbReference type="EMBL" id="MT144599">
    <property type="protein sequence ID" value="QJH94349.1"/>
    <property type="molecule type" value="Genomic_DNA"/>
</dbReference>
<reference evidence="1" key="1">
    <citation type="submission" date="2020-03" db="EMBL/GenBank/DDBJ databases">
        <title>The deep terrestrial virosphere.</title>
        <authorList>
            <person name="Holmfeldt K."/>
            <person name="Nilsson E."/>
            <person name="Simone D."/>
            <person name="Lopez-Fernandez M."/>
            <person name="Wu X."/>
            <person name="de Brujin I."/>
            <person name="Lundin D."/>
            <person name="Andersson A."/>
            <person name="Bertilsson S."/>
            <person name="Dopson M."/>
        </authorList>
    </citation>
    <scope>NUCLEOTIDE SEQUENCE</scope>
    <source>
        <strain evidence="1">TM448A00171</strain>
        <strain evidence="2">TM448B00200</strain>
    </source>
</reference>
<dbReference type="AlphaFoldDB" id="A0A6H1ZC24"/>
<sequence>MAEIVIPTDYAWSTWTLSDVTDNTTSISLTSGKTTGTATSPSAGYDATSGNRHYKIAWTEEDGYGISGEARTADTSAGIASATWFDIRNGSTYLVENRKRFMQVRFTFTVNADATLPKILTLTMTYNDVPLNQYDNDGFNYSAEGARPTKDGKFAGRYYQCSITGLKLRRHQMVKQRGKLVSREYAYDVPQKQWAGTEKYIGGY</sequence>
<proteinExistence type="predicted"/>
<accession>A0A6H1ZC24</accession>
<organism evidence="1">
    <name type="scientific">viral metagenome</name>
    <dbReference type="NCBI Taxonomy" id="1070528"/>
    <lineage>
        <taxon>unclassified sequences</taxon>
        <taxon>metagenomes</taxon>
        <taxon>organismal metagenomes</taxon>
    </lineage>
</organism>
<evidence type="ECO:0000313" key="1">
    <source>
        <dbReference type="EMBL" id="QJA45012.1"/>
    </source>
</evidence>